<organism evidence="8 9">
    <name type="scientific">Candidatus Shapirobacteria bacterium CG07_land_8_20_14_0_80_39_12</name>
    <dbReference type="NCBI Taxonomy" id="1974480"/>
    <lineage>
        <taxon>Bacteria</taxon>
        <taxon>Candidatus Shapironibacteriota</taxon>
    </lineage>
</organism>
<dbReference type="GO" id="GO:0006412">
    <property type="term" value="P:translation"/>
    <property type="evidence" value="ECO:0007669"/>
    <property type="project" value="UniProtKB-UniRule"/>
</dbReference>
<keyword evidence="4 7" id="KW-0689">Ribosomal protein</keyword>
<dbReference type="EMBL" id="PEXA01000045">
    <property type="protein sequence ID" value="PIU33181.1"/>
    <property type="molecule type" value="Genomic_DNA"/>
</dbReference>
<gene>
    <name evidence="7 8" type="primary">rpsF</name>
    <name evidence="8" type="ORF">COT04_01460</name>
</gene>
<evidence type="ECO:0000313" key="8">
    <source>
        <dbReference type="EMBL" id="PIU33181.1"/>
    </source>
</evidence>
<dbReference type="Gene3D" id="3.30.70.60">
    <property type="match status" value="1"/>
</dbReference>
<dbReference type="PROSITE" id="PS01048">
    <property type="entry name" value="RIBOSOMAL_S6"/>
    <property type="match status" value="1"/>
</dbReference>
<accession>A0A2M6YPY1</accession>
<comment type="similarity">
    <text evidence="1 7">Belongs to the bacterial ribosomal protein bS6 family.</text>
</comment>
<dbReference type="GO" id="GO:0005737">
    <property type="term" value="C:cytoplasm"/>
    <property type="evidence" value="ECO:0007669"/>
    <property type="project" value="UniProtKB-ARBA"/>
</dbReference>
<dbReference type="GO" id="GO:0070181">
    <property type="term" value="F:small ribosomal subunit rRNA binding"/>
    <property type="evidence" value="ECO:0007669"/>
    <property type="project" value="TreeGrafter"/>
</dbReference>
<dbReference type="GO" id="GO:0003735">
    <property type="term" value="F:structural constituent of ribosome"/>
    <property type="evidence" value="ECO:0007669"/>
    <property type="project" value="InterPro"/>
</dbReference>
<keyword evidence="3 7" id="KW-0694">RNA-binding</keyword>
<comment type="function">
    <text evidence="7">Binds together with bS18 to 16S ribosomal RNA.</text>
</comment>
<comment type="caution">
    <text evidence="8">The sequence shown here is derived from an EMBL/GenBank/DDBJ whole genome shotgun (WGS) entry which is preliminary data.</text>
</comment>
<dbReference type="GO" id="GO:1990904">
    <property type="term" value="C:ribonucleoprotein complex"/>
    <property type="evidence" value="ECO:0007669"/>
    <property type="project" value="UniProtKB-KW"/>
</dbReference>
<dbReference type="SUPFAM" id="SSF54995">
    <property type="entry name" value="Ribosomal protein S6"/>
    <property type="match status" value="1"/>
</dbReference>
<dbReference type="NCBIfam" id="TIGR00166">
    <property type="entry name" value="S6"/>
    <property type="match status" value="1"/>
</dbReference>
<dbReference type="CDD" id="cd00473">
    <property type="entry name" value="bS6"/>
    <property type="match status" value="1"/>
</dbReference>
<evidence type="ECO:0000313" key="9">
    <source>
        <dbReference type="Proteomes" id="UP000229559"/>
    </source>
</evidence>
<dbReference type="AlphaFoldDB" id="A0A2M6YPY1"/>
<dbReference type="InterPro" id="IPR000529">
    <property type="entry name" value="Ribosomal_bS6"/>
</dbReference>
<reference evidence="9" key="1">
    <citation type="submission" date="2017-09" db="EMBL/GenBank/DDBJ databases">
        <title>Depth-based differentiation of microbial function through sediment-hosted aquifers and enrichment of novel symbionts in the deep terrestrial subsurface.</title>
        <authorList>
            <person name="Probst A.J."/>
            <person name="Ladd B."/>
            <person name="Jarett J.K."/>
            <person name="Geller-Mcgrath D.E."/>
            <person name="Sieber C.M.K."/>
            <person name="Emerson J.B."/>
            <person name="Anantharaman K."/>
            <person name="Thomas B.C."/>
            <person name="Malmstrom R."/>
            <person name="Stieglmeier M."/>
            <person name="Klingl A."/>
            <person name="Woyke T."/>
            <person name="Ryan C.M."/>
            <person name="Banfield J.F."/>
        </authorList>
    </citation>
    <scope>NUCLEOTIDE SEQUENCE [LARGE SCALE GENOMIC DNA]</scope>
</reference>
<protein>
    <recommendedName>
        <fullName evidence="6 7">Small ribosomal subunit protein bS6</fullName>
    </recommendedName>
</protein>
<evidence type="ECO:0000256" key="3">
    <source>
        <dbReference type="ARBA" id="ARBA00022884"/>
    </source>
</evidence>
<dbReference type="Pfam" id="PF01250">
    <property type="entry name" value="Ribosomal_S6"/>
    <property type="match status" value="1"/>
</dbReference>
<dbReference type="PANTHER" id="PTHR21011">
    <property type="entry name" value="MITOCHONDRIAL 28S RIBOSOMAL PROTEIN S6"/>
    <property type="match status" value="1"/>
</dbReference>
<evidence type="ECO:0000256" key="2">
    <source>
        <dbReference type="ARBA" id="ARBA00022730"/>
    </source>
</evidence>
<dbReference type="InterPro" id="IPR020815">
    <property type="entry name" value="Ribosomal_bS6_CS"/>
</dbReference>
<keyword evidence="5 7" id="KW-0687">Ribonucleoprotein</keyword>
<proteinExistence type="inferred from homology"/>
<evidence type="ECO:0000256" key="6">
    <source>
        <dbReference type="ARBA" id="ARBA00035294"/>
    </source>
</evidence>
<dbReference type="InterPro" id="IPR014717">
    <property type="entry name" value="Transl_elong_EF1B/ribsomal_bS6"/>
</dbReference>
<dbReference type="Proteomes" id="UP000229559">
    <property type="component" value="Unassembled WGS sequence"/>
</dbReference>
<dbReference type="HAMAP" id="MF_00360">
    <property type="entry name" value="Ribosomal_bS6"/>
    <property type="match status" value="1"/>
</dbReference>
<name>A0A2M6YPY1_9BACT</name>
<sequence length="94" mass="11042">MKDYELTLVFDPDLSSADQKKLIEKIKKTIEENKGKVEKEEEWGKKELAYPINKKKNGTYLYLTLKVSPEGLPKIDKKLKIEEGVMRFLIIRKE</sequence>
<evidence type="ECO:0000256" key="1">
    <source>
        <dbReference type="ARBA" id="ARBA00009512"/>
    </source>
</evidence>
<dbReference type="PANTHER" id="PTHR21011:SF1">
    <property type="entry name" value="SMALL RIBOSOMAL SUBUNIT PROTEIN BS6M"/>
    <property type="match status" value="1"/>
</dbReference>
<keyword evidence="2 7" id="KW-0699">rRNA-binding</keyword>
<dbReference type="InterPro" id="IPR035980">
    <property type="entry name" value="Ribosomal_bS6_sf"/>
</dbReference>
<evidence type="ECO:0000256" key="5">
    <source>
        <dbReference type="ARBA" id="ARBA00023274"/>
    </source>
</evidence>
<dbReference type="GO" id="GO:0005840">
    <property type="term" value="C:ribosome"/>
    <property type="evidence" value="ECO:0007669"/>
    <property type="project" value="UniProtKB-KW"/>
</dbReference>
<dbReference type="InterPro" id="IPR020814">
    <property type="entry name" value="Ribosomal_S6_plastid/chlpt"/>
</dbReference>
<evidence type="ECO:0000256" key="7">
    <source>
        <dbReference type="HAMAP-Rule" id="MF_00360"/>
    </source>
</evidence>
<evidence type="ECO:0000256" key="4">
    <source>
        <dbReference type="ARBA" id="ARBA00022980"/>
    </source>
</evidence>